<evidence type="ECO:0000313" key="1">
    <source>
        <dbReference type="EMBL" id="MBI9114999.1"/>
    </source>
</evidence>
<dbReference type="InterPro" id="IPR029033">
    <property type="entry name" value="His_PPase_superfam"/>
</dbReference>
<dbReference type="PANTHER" id="PTHR47623:SF1">
    <property type="entry name" value="OS09G0287300 PROTEIN"/>
    <property type="match status" value="1"/>
</dbReference>
<keyword evidence="2" id="KW-1185">Reference proteome</keyword>
<organism evidence="1 2">
    <name type="scientific">Sanguibacter suaedae</name>
    <dbReference type="NCBI Taxonomy" id="2795737"/>
    <lineage>
        <taxon>Bacteria</taxon>
        <taxon>Bacillati</taxon>
        <taxon>Actinomycetota</taxon>
        <taxon>Actinomycetes</taxon>
        <taxon>Micrococcales</taxon>
        <taxon>Sanguibacteraceae</taxon>
        <taxon>Sanguibacter</taxon>
    </lineage>
</organism>
<dbReference type="CDD" id="cd07067">
    <property type="entry name" value="HP_PGM_like"/>
    <property type="match status" value="1"/>
</dbReference>
<dbReference type="RefSeq" id="WP_198733556.1">
    <property type="nucleotide sequence ID" value="NZ_JAEINH010000005.1"/>
</dbReference>
<dbReference type="InterPro" id="IPR013078">
    <property type="entry name" value="His_Pase_superF_clade-1"/>
</dbReference>
<name>A0A934IDM0_9MICO</name>
<evidence type="ECO:0000313" key="2">
    <source>
        <dbReference type="Proteomes" id="UP000602087"/>
    </source>
</evidence>
<sequence>MTDTGHGGGRRLVLLRHAKAEPGGSVPDAMRPLALQGRTQAVRLGPALLAEGLVPDRVLVSGAVRTRQTWELARPGLGGADPAVETTDDLYAAGVADVLAMVAATDASVGTLLVVGHEPVMSGVASRLAGDGSDGAALAQVQVGVPTASYSVLVSDAAWDAWGPGAARLVHLGRPEA</sequence>
<reference evidence="1" key="1">
    <citation type="submission" date="2020-12" db="EMBL/GenBank/DDBJ databases">
        <title>Sanguibacter suaedae sp. nov., isolated from Suaeda aralocaspica.</title>
        <authorList>
            <person name="Ma Q."/>
        </authorList>
    </citation>
    <scope>NUCLEOTIDE SEQUENCE</scope>
    <source>
        <strain evidence="1">YZGR15</strain>
    </source>
</reference>
<gene>
    <name evidence="1" type="ORF">JAV76_08240</name>
</gene>
<accession>A0A934IDM0</accession>
<dbReference type="Gene3D" id="3.40.50.1240">
    <property type="entry name" value="Phosphoglycerate mutase-like"/>
    <property type="match status" value="1"/>
</dbReference>
<dbReference type="SUPFAM" id="SSF53254">
    <property type="entry name" value="Phosphoglycerate mutase-like"/>
    <property type="match status" value="1"/>
</dbReference>
<dbReference type="SMART" id="SM00855">
    <property type="entry name" value="PGAM"/>
    <property type="match status" value="1"/>
</dbReference>
<dbReference type="Proteomes" id="UP000602087">
    <property type="component" value="Unassembled WGS sequence"/>
</dbReference>
<comment type="caution">
    <text evidence="1">The sequence shown here is derived from an EMBL/GenBank/DDBJ whole genome shotgun (WGS) entry which is preliminary data.</text>
</comment>
<dbReference type="PANTHER" id="PTHR47623">
    <property type="entry name" value="OS09G0287300 PROTEIN"/>
    <property type="match status" value="1"/>
</dbReference>
<protein>
    <submittedName>
        <fullName evidence="1">Histidine phosphatase family protein</fullName>
    </submittedName>
</protein>
<proteinExistence type="predicted"/>
<dbReference type="AlphaFoldDB" id="A0A934IDM0"/>
<dbReference type="EMBL" id="JAEINH010000005">
    <property type="protein sequence ID" value="MBI9114999.1"/>
    <property type="molecule type" value="Genomic_DNA"/>
</dbReference>